<dbReference type="Gene3D" id="3.30.420.10">
    <property type="entry name" value="Ribonuclease H-like superfamily/Ribonuclease H"/>
    <property type="match status" value="1"/>
</dbReference>
<dbReference type="InterPro" id="IPR038717">
    <property type="entry name" value="Tc1-like_DDE_dom"/>
</dbReference>
<dbReference type="OrthoDB" id="2239391at2759"/>
<sequence length="211" mass="24400">MAAVLNKLGLHNIYIVMDNATIHKTPKVFQAIRNHGHNALFLPPYSPMLNPIEECWAKIKKEVCKTPLKKNELIADRIEDAAKRLQQKNVGFPKEKRKQRRIIKLFQVNAYIDERLCPVYTFQLFRQRRPTCIATTLFVNSLQPNHLISTCSIQSWISKRTHLSTDEKRVSLRSSASSLTLQSDIPKDDLVAMGNWASSKTFKDNYRQEHL</sequence>
<gene>
    <name evidence="2" type="ORF">G6F64_002630</name>
</gene>
<dbReference type="GO" id="GO:0003676">
    <property type="term" value="F:nucleic acid binding"/>
    <property type="evidence" value="ECO:0007669"/>
    <property type="project" value="InterPro"/>
</dbReference>
<accession>A0A9P7BW17</accession>
<proteinExistence type="predicted"/>
<dbReference type="PANTHER" id="PTHR46564:SF1">
    <property type="entry name" value="TRANSPOSASE"/>
    <property type="match status" value="1"/>
</dbReference>
<dbReference type="Proteomes" id="UP000716291">
    <property type="component" value="Unassembled WGS sequence"/>
</dbReference>
<dbReference type="EMBL" id="JAANQT010000235">
    <property type="protein sequence ID" value="KAG1312933.1"/>
    <property type="molecule type" value="Genomic_DNA"/>
</dbReference>
<evidence type="ECO:0000313" key="2">
    <source>
        <dbReference type="EMBL" id="KAG1312933.1"/>
    </source>
</evidence>
<dbReference type="Pfam" id="PF13358">
    <property type="entry name" value="DDE_3"/>
    <property type="match status" value="1"/>
</dbReference>
<evidence type="ECO:0000259" key="1">
    <source>
        <dbReference type="Pfam" id="PF13358"/>
    </source>
</evidence>
<keyword evidence="3" id="KW-1185">Reference proteome</keyword>
<reference evidence="2" key="1">
    <citation type="journal article" date="2020" name="Microb. Genom.">
        <title>Genetic diversity of clinical and environmental Mucorales isolates obtained from an investigation of mucormycosis cases among solid organ transplant recipients.</title>
        <authorList>
            <person name="Nguyen M.H."/>
            <person name="Kaul D."/>
            <person name="Muto C."/>
            <person name="Cheng S.J."/>
            <person name="Richter R.A."/>
            <person name="Bruno V.M."/>
            <person name="Liu G."/>
            <person name="Beyhan S."/>
            <person name="Sundermann A.J."/>
            <person name="Mounaud S."/>
            <person name="Pasculle A.W."/>
            <person name="Nierman W.C."/>
            <person name="Driscoll E."/>
            <person name="Cumbie R."/>
            <person name="Clancy C.J."/>
            <person name="Dupont C.L."/>
        </authorList>
    </citation>
    <scope>NUCLEOTIDE SEQUENCE</scope>
    <source>
        <strain evidence="2">GL11</strain>
    </source>
</reference>
<dbReference type="PANTHER" id="PTHR46564">
    <property type="entry name" value="TRANSPOSASE"/>
    <property type="match status" value="1"/>
</dbReference>
<protein>
    <recommendedName>
        <fullName evidence="1">Tc1-like transposase DDE domain-containing protein</fullName>
    </recommendedName>
</protein>
<feature type="domain" description="Tc1-like transposase DDE" evidence="1">
    <location>
        <begin position="12"/>
        <end position="66"/>
    </location>
</feature>
<name>A0A9P7BW17_RHIOR</name>
<organism evidence="2 3">
    <name type="scientific">Rhizopus oryzae</name>
    <name type="common">Mucormycosis agent</name>
    <name type="synonym">Rhizopus arrhizus var. delemar</name>
    <dbReference type="NCBI Taxonomy" id="64495"/>
    <lineage>
        <taxon>Eukaryota</taxon>
        <taxon>Fungi</taxon>
        <taxon>Fungi incertae sedis</taxon>
        <taxon>Mucoromycota</taxon>
        <taxon>Mucoromycotina</taxon>
        <taxon>Mucoromycetes</taxon>
        <taxon>Mucorales</taxon>
        <taxon>Mucorineae</taxon>
        <taxon>Rhizopodaceae</taxon>
        <taxon>Rhizopus</taxon>
    </lineage>
</organism>
<evidence type="ECO:0000313" key="3">
    <source>
        <dbReference type="Proteomes" id="UP000716291"/>
    </source>
</evidence>
<dbReference type="InterPro" id="IPR036397">
    <property type="entry name" value="RNaseH_sf"/>
</dbReference>
<comment type="caution">
    <text evidence="2">The sequence shown here is derived from an EMBL/GenBank/DDBJ whole genome shotgun (WGS) entry which is preliminary data.</text>
</comment>
<dbReference type="AlphaFoldDB" id="A0A9P7BW17"/>